<gene>
    <name evidence="1" type="ORF">FA707_09755</name>
</gene>
<reference evidence="1 2" key="1">
    <citation type="submission" date="2019-04" db="EMBL/GenBank/DDBJ databases">
        <title>Vagococcus sp. nov., isolated from faeces of yaks (Bos grunniens).</title>
        <authorList>
            <person name="Ge Y."/>
        </authorList>
    </citation>
    <scope>NUCLEOTIDE SEQUENCE [LARGE SCALE GENOMIC DNA]</scope>
    <source>
        <strain evidence="1 2">MN-17</strain>
    </source>
</reference>
<dbReference type="Proteomes" id="UP000298615">
    <property type="component" value="Chromosome"/>
</dbReference>
<evidence type="ECO:0000313" key="1">
    <source>
        <dbReference type="EMBL" id="QCI87195.1"/>
    </source>
</evidence>
<dbReference type="Gene3D" id="1.10.1900.10">
    <property type="entry name" value="c-terminal domain of poly(a) binding protein"/>
    <property type="match status" value="1"/>
</dbReference>
<accession>A0A4D7CSE6</accession>
<dbReference type="KEGG" id="vao:FA707_09755"/>
<name>A0A4D7CSE6_9ENTE</name>
<evidence type="ECO:0000313" key="2">
    <source>
        <dbReference type="Proteomes" id="UP000298615"/>
    </source>
</evidence>
<organism evidence="1 2">
    <name type="scientific">Vagococcus zengguangii</name>
    <dbReference type="NCBI Taxonomy" id="2571750"/>
    <lineage>
        <taxon>Bacteria</taxon>
        <taxon>Bacillati</taxon>
        <taxon>Bacillota</taxon>
        <taxon>Bacilli</taxon>
        <taxon>Lactobacillales</taxon>
        <taxon>Enterococcaceae</taxon>
        <taxon>Vagococcus</taxon>
    </lineage>
</organism>
<dbReference type="AlphaFoldDB" id="A0A4D7CSE6"/>
<proteinExistence type="predicted"/>
<dbReference type="Pfam" id="PF06570">
    <property type="entry name" value="DUF1129"/>
    <property type="match status" value="1"/>
</dbReference>
<dbReference type="RefSeq" id="WP_136954017.1">
    <property type="nucleotide sequence ID" value="NZ_CP039712.1"/>
</dbReference>
<sequence length="271" mass="31084">MSKNYREQANQLAEQLTPKNKVFFGKIQQYLGLSSIFLDEEKLNEQIYQIAVDLVEAQSHGERAEEFFGQDSQAIADELLKNTPPSSWKSRFKLVTFIVAIFWLAFMITDFGGSKVATINPLFYAMSIIIVPIYVGLFIQMTKKSVYQKVKNKYLDMFKYGMLPMIFLGISGYIATFLPNTWNFTISFPYNVLIIGLFIVIMLICDISSRFGEGWRWLYRIGALVGCCGLVQQALYYFTTWSEEKITFIGLVLMGVIVVGVVKYLEKKEAR</sequence>
<keyword evidence="2" id="KW-1185">Reference proteome</keyword>
<dbReference type="OrthoDB" id="1655249at2"/>
<dbReference type="SUPFAM" id="SSF158560">
    <property type="entry name" value="BH3980-like"/>
    <property type="match status" value="1"/>
</dbReference>
<dbReference type="InterPro" id="IPR009214">
    <property type="entry name" value="DUF1129"/>
</dbReference>
<dbReference type="EMBL" id="CP039712">
    <property type="protein sequence ID" value="QCI87195.1"/>
    <property type="molecule type" value="Genomic_DNA"/>
</dbReference>
<protein>
    <submittedName>
        <fullName evidence="1">DUF1129 domain-containing protein</fullName>
    </submittedName>
</protein>